<evidence type="ECO:0000313" key="4">
    <source>
        <dbReference type="Proteomes" id="UP000518752"/>
    </source>
</evidence>
<reference evidence="3 4" key="1">
    <citation type="journal article" date="2020" name="ISME J.">
        <title>Uncovering the hidden diversity of litter-decomposition mechanisms in mushroom-forming fungi.</title>
        <authorList>
            <person name="Floudas D."/>
            <person name="Bentzer J."/>
            <person name="Ahren D."/>
            <person name="Johansson T."/>
            <person name="Persson P."/>
            <person name="Tunlid A."/>
        </authorList>
    </citation>
    <scope>NUCLEOTIDE SEQUENCE [LARGE SCALE GENOMIC DNA]</scope>
    <source>
        <strain evidence="3 4">CBS 406.79</strain>
    </source>
</reference>
<keyword evidence="4" id="KW-1185">Reference proteome</keyword>
<keyword evidence="2" id="KW-0472">Membrane</keyword>
<dbReference type="Proteomes" id="UP000518752">
    <property type="component" value="Unassembled WGS sequence"/>
</dbReference>
<name>A0A8H5I274_9AGAR</name>
<proteinExistence type="inferred from homology"/>
<dbReference type="OrthoDB" id="5593818at2759"/>
<evidence type="ECO:0000256" key="2">
    <source>
        <dbReference type="SAM" id="Phobius"/>
    </source>
</evidence>
<dbReference type="Pfam" id="PF09774">
    <property type="entry name" value="MIX23"/>
    <property type="match status" value="1"/>
</dbReference>
<organism evidence="3 4">
    <name type="scientific">Collybiopsis confluens</name>
    <dbReference type="NCBI Taxonomy" id="2823264"/>
    <lineage>
        <taxon>Eukaryota</taxon>
        <taxon>Fungi</taxon>
        <taxon>Dikarya</taxon>
        <taxon>Basidiomycota</taxon>
        <taxon>Agaricomycotina</taxon>
        <taxon>Agaricomycetes</taxon>
        <taxon>Agaricomycetidae</taxon>
        <taxon>Agaricales</taxon>
        <taxon>Marasmiineae</taxon>
        <taxon>Omphalotaceae</taxon>
        <taxon>Collybiopsis</taxon>
    </lineage>
</organism>
<protein>
    <submittedName>
        <fullName evidence="3">Uncharacterized protein</fullName>
    </submittedName>
</protein>
<dbReference type="PANTHER" id="PTHR31905">
    <property type="entry name" value="COILED-COIL DOMAIN-CONTAINING PROTEIN 58"/>
    <property type="match status" value="1"/>
</dbReference>
<dbReference type="PANTHER" id="PTHR31905:SF2">
    <property type="entry name" value="PROTEIN MIX23"/>
    <property type="match status" value="1"/>
</dbReference>
<sequence length="181" mass="20358">MCFDCLGARYSSCSSLSCFLLFILYLYSLQMSSSSPSLGSLGIQAPSLTPQIVYVSSETCMDLSLFKAIMREYRALDDGIHMRLNRTLAFEQERLRQKTNLGKSVEAQACLRLWQELVSNWGRRNQLIEYCVTVVDQSTKVKQGILDSRDTSPSAMRKARAEEYSEQVKASVSWAVAAVDL</sequence>
<dbReference type="AlphaFoldDB" id="A0A8H5I274"/>
<keyword evidence="2" id="KW-0812">Transmembrane</keyword>
<evidence type="ECO:0000313" key="3">
    <source>
        <dbReference type="EMBL" id="KAF5393671.1"/>
    </source>
</evidence>
<accession>A0A8H5I274</accession>
<gene>
    <name evidence="3" type="ORF">D9757_000042</name>
</gene>
<dbReference type="GO" id="GO:0005758">
    <property type="term" value="C:mitochondrial intermembrane space"/>
    <property type="evidence" value="ECO:0007669"/>
    <property type="project" value="InterPro"/>
</dbReference>
<evidence type="ECO:0000256" key="1">
    <source>
        <dbReference type="ARBA" id="ARBA00024204"/>
    </source>
</evidence>
<keyword evidence="2" id="KW-1133">Transmembrane helix</keyword>
<dbReference type="InterPro" id="IPR019171">
    <property type="entry name" value="MIX23"/>
</dbReference>
<comment type="similarity">
    <text evidence="1">Belongs to the MIX23 family.</text>
</comment>
<comment type="caution">
    <text evidence="3">The sequence shown here is derived from an EMBL/GenBank/DDBJ whole genome shotgun (WGS) entry which is preliminary data.</text>
</comment>
<feature type="transmembrane region" description="Helical" evidence="2">
    <location>
        <begin position="6"/>
        <end position="27"/>
    </location>
</feature>
<dbReference type="EMBL" id="JAACJN010000001">
    <property type="protein sequence ID" value="KAF5393671.1"/>
    <property type="molecule type" value="Genomic_DNA"/>
</dbReference>